<dbReference type="EMBL" id="JAUTXU010000149">
    <property type="protein sequence ID" value="KAK3703649.1"/>
    <property type="molecule type" value="Genomic_DNA"/>
</dbReference>
<sequence>MSRPRQTARKSAPSLGHTEPSYWYIDDEGRAYPASTPSNSDDDVLHHRDKQTARKSVRKRTPTPELSLSDSEGEEQILKRYFKAAREEEAELPDGNAAKKRKISGSPPMPAVAETNQDLEAQIQELHEFIGAQGLLLKAPLSIRKRLEAQEKAPQYLASAIKHEMQEAGEDCENCYELSQALLPWLDEICRLSRLPLPEALGLAIDTMSEFALTCCGDEKWWSEVQRHDRPADRPADFLFCSLIKQRLRRAPPWDATKILEELTSTWDLLREFNLQHGYLERTISAMRKWQGP</sequence>
<gene>
    <name evidence="1" type="ORF">LTR37_014345</name>
</gene>
<name>A0ACC3MTW4_9PEZI</name>
<comment type="caution">
    <text evidence="1">The sequence shown here is derived from an EMBL/GenBank/DDBJ whole genome shotgun (WGS) entry which is preliminary data.</text>
</comment>
<evidence type="ECO:0000313" key="1">
    <source>
        <dbReference type="EMBL" id="KAK3703649.1"/>
    </source>
</evidence>
<accession>A0ACC3MTW4</accession>
<keyword evidence="2" id="KW-1185">Reference proteome</keyword>
<evidence type="ECO:0000313" key="2">
    <source>
        <dbReference type="Proteomes" id="UP001281147"/>
    </source>
</evidence>
<organism evidence="1 2">
    <name type="scientific">Vermiconidia calcicola</name>
    <dbReference type="NCBI Taxonomy" id="1690605"/>
    <lineage>
        <taxon>Eukaryota</taxon>
        <taxon>Fungi</taxon>
        <taxon>Dikarya</taxon>
        <taxon>Ascomycota</taxon>
        <taxon>Pezizomycotina</taxon>
        <taxon>Dothideomycetes</taxon>
        <taxon>Dothideomycetidae</taxon>
        <taxon>Mycosphaerellales</taxon>
        <taxon>Extremaceae</taxon>
        <taxon>Vermiconidia</taxon>
    </lineage>
</organism>
<reference evidence="1" key="1">
    <citation type="submission" date="2023-07" db="EMBL/GenBank/DDBJ databases">
        <title>Black Yeasts Isolated from many extreme environments.</title>
        <authorList>
            <person name="Coleine C."/>
            <person name="Stajich J.E."/>
            <person name="Selbmann L."/>
        </authorList>
    </citation>
    <scope>NUCLEOTIDE SEQUENCE</scope>
    <source>
        <strain evidence="1">CCFEE 5714</strain>
    </source>
</reference>
<proteinExistence type="predicted"/>
<dbReference type="Proteomes" id="UP001281147">
    <property type="component" value="Unassembled WGS sequence"/>
</dbReference>
<protein>
    <submittedName>
        <fullName evidence="1">Uncharacterized protein</fullName>
    </submittedName>
</protein>